<feature type="region of interest" description="Disordered" evidence="1">
    <location>
        <begin position="137"/>
        <end position="184"/>
    </location>
</feature>
<dbReference type="HOGENOM" id="CLU_028474_0_0_1"/>
<dbReference type="KEGG" id="lel:PVL30_004365"/>
<name>A5E7L7_LODEL</name>
<dbReference type="PANTHER" id="PTHR10782">
    <property type="entry name" value="ZINC FINGER MIZ DOMAIN-CONTAINING PROTEIN"/>
    <property type="match status" value="1"/>
</dbReference>
<dbReference type="GO" id="GO:0016925">
    <property type="term" value="P:protein sumoylation"/>
    <property type="evidence" value="ECO:0007669"/>
    <property type="project" value="TreeGrafter"/>
</dbReference>
<protein>
    <submittedName>
        <fullName evidence="2">Uncharacterized protein</fullName>
    </submittedName>
</protein>
<accession>A5E7L7</accession>
<dbReference type="InterPro" id="IPR013083">
    <property type="entry name" value="Znf_RING/FYVE/PHD"/>
</dbReference>
<sequence>MSRTKAKKRPTLQTERVSVLSELHPRRKVKKITVTIKLPINVLTAINQKNYNAVVKTPLRQGDGTVGQLEGIFTDDTERQIPSKKSSPTARHSEDFNDITELEREILSQLDPSLGNCSLHSHQGKPNIMNDEVLLKSRTGDGEPDVDTKLHDTTELSEEREKPRHLENDRFRKDTSTKPKAEYKSVPPNIIPLLKSELCNSESGDDEALIDSVAFSLNDPLGGGRIKFPVKSRFCTHLECFDYFNFCIFNKITSTTQSVTQRNLIRQNYDRLSKSDKRAHNGMYVQRLAANGKQRQLPNGGRLQFSQTHGSSGFNGFNGFNGPEGSNNLKDIRLPSYVTILENPNPVYTSRFLTPGYQNCPFYKCPICEVSFPLSALMVSDVFNYFLKMTSQDVHKVELLGSEKYRPIGHGGFSSTKTFRVEGERAENDAAGGEETILDTILISSDDGLDDDHKERIKEEEVNKAFPSRNNKTTIPVPPTSTMETFWNSYNWSNEGNGDSWDDPVVID</sequence>
<dbReference type="OMA" id="FCTHLEC"/>
<dbReference type="VEuPathDB" id="FungiDB:LELG_05606"/>
<dbReference type="EMBL" id="CH981534">
    <property type="protein sequence ID" value="EDK47425.1"/>
    <property type="molecule type" value="Genomic_DNA"/>
</dbReference>
<evidence type="ECO:0000313" key="2">
    <source>
        <dbReference type="EMBL" id="EDK47425.1"/>
    </source>
</evidence>
<proteinExistence type="predicted"/>
<dbReference type="GeneID" id="5230221"/>
<dbReference type="PANTHER" id="PTHR10782:SF4">
    <property type="entry name" value="TONALLI, ISOFORM E"/>
    <property type="match status" value="1"/>
</dbReference>
<dbReference type="GO" id="GO:0000785">
    <property type="term" value="C:chromatin"/>
    <property type="evidence" value="ECO:0007669"/>
    <property type="project" value="TreeGrafter"/>
</dbReference>
<reference evidence="2 3" key="1">
    <citation type="journal article" date="2009" name="Nature">
        <title>Evolution of pathogenicity and sexual reproduction in eight Candida genomes.</title>
        <authorList>
            <person name="Butler G."/>
            <person name="Rasmussen M.D."/>
            <person name="Lin M.F."/>
            <person name="Santos M.A."/>
            <person name="Sakthikumar S."/>
            <person name="Munro C.A."/>
            <person name="Rheinbay E."/>
            <person name="Grabherr M."/>
            <person name="Forche A."/>
            <person name="Reedy J.L."/>
            <person name="Agrafioti I."/>
            <person name="Arnaud M.B."/>
            <person name="Bates S."/>
            <person name="Brown A.J."/>
            <person name="Brunke S."/>
            <person name="Costanzo M.C."/>
            <person name="Fitzpatrick D.A."/>
            <person name="de Groot P.W."/>
            <person name="Harris D."/>
            <person name="Hoyer L.L."/>
            <person name="Hube B."/>
            <person name="Klis F.M."/>
            <person name="Kodira C."/>
            <person name="Lennard N."/>
            <person name="Logue M.E."/>
            <person name="Martin R."/>
            <person name="Neiman A.M."/>
            <person name="Nikolaou E."/>
            <person name="Quail M.A."/>
            <person name="Quinn J."/>
            <person name="Santos M.C."/>
            <person name="Schmitzberger F.F."/>
            <person name="Sherlock G."/>
            <person name="Shah P."/>
            <person name="Silverstein K.A."/>
            <person name="Skrzypek M.S."/>
            <person name="Soll D."/>
            <person name="Staggs R."/>
            <person name="Stansfield I."/>
            <person name="Stumpf M.P."/>
            <person name="Sudbery P.E."/>
            <person name="Srikantha T."/>
            <person name="Zeng Q."/>
            <person name="Berman J."/>
            <person name="Berriman M."/>
            <person name="Heitman J."/>
            <person name="Gow N.A."/>
            <person name="Lorenz M.C."/>
            <person name="Birren B.W."/>
            <person name="Kellis M."/>
            <person name="Cuomo C.A."/>
        </authorList>
    </citation>
    <scope>NUCLEOTIDE SEQUENCE [LARGE SCALE GENOMIC DNA]</scope>
    <source>
        <strain evidence="3">ATCC 11503 / BCRC 21390 / CBS 2605 / JCM 1781 / NBRC 1676 / NRRL YB-4239</strain>
    </source>
</reference>
<gene>
    <name evidence="2" type="ORF">LELG_05606</name>
</gene>
<evidence type="ECO:0000313" key="3">
    <source>
        <dbReference type="Proteomes" id="UP000001996"/>
    </source>
</evidence>
<dbReference type="Gene3D" id="3.30.40.10">
    <property type="entry name" value="Zinc/RING finger domain, C3HC4 (zinc finger)"/>
    <property type="match status" value="1"/>
</dbReference>
<dbReference type="OrthoDB" id="27975at2759"/>
<dbReference type="GO" id="GO:0061665">
    <property type="term" value="F:SUMO ligase activity"/>
    <property type="evidence" value="ECO:0007669"/>
    <property type="project" value="TreeGrafter"/>
</dbReference>
<dbReference type="InParanoid" id="A5E7L7"/>
<dbReference type="AlphaFoldDB" id="A5E7L7"/>
<dbReference type="eggNOG" id="ENOG502T0I1">
    <property type="taxonomic scope" value="Eukaryota"/>
</dbReference>
<dbReference type="Proteomes" id="UP000001996">
    <property type="component" value="Unassembled WGS sequence"/>
</dbReference>
<dbReference type="STRING" id="379508.A5E7L7"/>
<evidence type="ECO:0000256" key="1">
    <source>
        <dbReference type="SAM" id="MobiDB-lite"/>
    </source>
</evidence>
<feature type="compositionally biased region" description="Basic and acidic residues" evidence="1">
    <location>
        <begin position="137"/>
        <end position="183"/>
    </location>
</feature>
<organism evidence="2 3">
    <name type="scientific">Lodderomyces elongisporus (strain ATCC 11503 / CBS 2605 / JCM 1781 / NBRC 1676 / NRRL YB-4239)</name>
    <name type="common">Yeast</name>
    <name type="synonym">Saccharomyces elongisporus</name>
    <dbReference type="NCBI Taxonomy" id="379508"/>
    <lineage>
        <taxon>Eukaryota</taxon>
        <taxon>Fungi</taxon>
        <taxon>Dikarya</taxon>
        <taxon>Ascomycota</taxon>
        <taxon>Saccharomycotina</taxon>
        <taxon>Pichiomycetes</taxon>
        <taxon>Debaryomycetaceae</taxon>
        <taxon>Candida/Lodderomyces clade</taxon>
        <taxon>Lodderomyces</taxon>
    </lineage>
</organism>
<keyword evidence="3" id="KW-1185">Reference proteome</keyword>